<dbReference type="Proteomes" id="UP000823633">
    <property type="component" value="Unassembled WGS sequence"/>
</dbReference>
<evidence type="ECO:0000313" key="5">
    <source>
        <dbReference type="Proteomes" id="UP000823633"/>
    </source>
</evidence>
<evidence type="ECO:0000313" key="4">
    <source>
        <dbReference type="EMBL" id="MBO8443208.1"/>
    </source>
</evidence>
<gene>
    <name evidence="4" type="ORF">IAC42_05555</name>
</gene>
<dbReference type="PANTHER" id="PTHR33055:SF13">
    <property type="entry name" value="TRANSPOSASE"/>
    <property type="match status" value="1"/>
</dbReference>
<reference evidence="4" key="2">
    <citation type="journal article" date="2021" name="PeerJ">
        <title>Extensive microbial diversity within the chicken gut microbiome revealed by metagenomics and culture.</title>
        <authorList>
            <person name="Gilroy R."/>
            <person name="Ravi A."/>
            <person name="Getino M."/>
            <person name="Pursley I."/>
            <person name="Horton D.L."/>
            <person name="Alikhan N.F."/>
            <person name="Baker D."/>
            <person name="Gharbi K."/>
            <person name="Hall N."/>
            <person name="Watson M."/>
            <person name="Adriaenssens E.M."/>
            <person name="Foster-Nyarko E."/>
            <person name="Jarju S."/>
            <person name="Secka A."/>
            <person name="Antonio M."/>
            <person name="Oren A."/>
            <person name="Chaudhuri R.R."/>
            <person name="La Ragione R."/>
            <person name="Hildebrand F."/>
            <person name="Pallen M.J."/>
        </authorList>
    </citation>
    <scope>NUCLEOTIDE SEQUENCE</scope>
    <source>
        <strain evidence="4">11167</strain>
    </source>
</reference>
<evidence type="ECO:0000259" key="2">
    <source>
        <dbReference type="Pfam" id="PF01548"/>
    </source>
</evidence>
<keyword evidence="1" id="KW-0472">Membrane</keyword>
<dbReference type="Pfam" id="PF01548">
    <property type="entry name" value="DEDD_Tnp_IS110"/>
    <property type="match status" value="1"/>
</dbReference>
<dbReference type="GO" id="GO:0003677">
    <property type="term" value="F:DNA binding"/>
    <property type="evidence" value="ECO:0007669"/>
    <property type="project" value="InterPro"/>
</dbReference>
<name>A0A9D9HAW0_9SPIR</name>
<dbReference type="InterPro" id="IPR047650">
    <property type="entry name" value="Transpos_IS110"/>
</dbReference>
<dbReference type="Pfam" id="PF02371">
    <property type="entry name" value="Transposase_20"/>
    <property type="match status" value="1"/>
</dbReference>
<keyword evidence="1" id="KW-0812">Transmembrane</keyword>
<dbReference type="PANTHER" id="PTHR33055">
    <property type="entry name" value="TRANSPOSASE FOR INSERTION SEQUENCE ELEMENT IS1111A"/>
    <property type="match status" value="1"/>
</dbReference>
<dbReference type="InterPro" id="IPR002525">
    <property type="entry name" value="Transp_IS110-like_N"/>
</dbReference>
<accession>A0A9D9HAW0</accession>
<dbReference type="NCBIfam" id="NF033542">
    <property type="entry name" value="transpos_IS110"/>
    <property type="match status" value="1"/>
</dbReference>
<comment type="caution">
    <text evidence="4">The sequence shown here is derived from an EMBL/GenBank/DDBJ whole genome shotgun (WGS) entry which is preliminary data.</text>
</comment>
<protein>
    <submittedName>
        <fullName evidence="4">IS110 family transposase</fullName>
    </submittedName>
</protein>
<dbReference type="AlphaFoldDB" id="A0A9D9HAW0"/>
<feature type="domain" description="Transposase IS110-like N-terminal" evidence="2">
    <location>
        <begin position="12"/>
        <end position="160"/>
    </location>
</feature>
<evidence type="ECO:0000256" key="1">
    <source>
        <dbReference type="SAM" id="Phobius"/>
    </source>
</evidence>
<sequence>MDVENGIRRIHGLDLSKRTFKCCVLTADRNFEDRTVIPGSMDPEGRMKFASTLCKTDLVVMEGGTSSYNFARELIEHTDAEVVVLNPSKLHIIFQSQCKTDKQDCVKLARYVRDTNRDNWATLKVPTKEETELRSVINQYDGAVKDRTKAINRLHAVFNQNGFPLLKKADLASNEGRLANITELLDGYAYEVAIVLEREISNCEVNIGNYMAMIREIVQKRPKELLIWMSIPGIGLMTAASLIAYVGDGERFSKPAELRNYIGLVPRIDQSGDRNIVGKVSAYGCKPVRKNIIQGALSVKNVGAKCSIRDCYFRLQGRGKMSQLIGVGVANKMLTIGHTLLKSGQLYKDFGNYNMLKRKLREAELGAVDMSMFPELTQTAS</sequence>
<dbReference type="EMBL" id="JADIMU010000035">
    <property type="protein sequence ID" value="MBO8443208.1"/>
    <property type="molecule type" value="Genomic_DNA"/>
</dbReference>
<evidence type="ECO:0000259" key="3">
    <source>
        <dbReference type="Pfam" id="PF02371"/>
    </source>
</evidence>
<feature type="transmembrane region" description="Helical" evidence="1">
    <location>
        <begin position="225"/>
        <end position="246"/>
    </location>
</feature>
<feature type="domain" description="Transposase IS116/IS110/IS902 C-terminal" evidence="3">
    <location>
        <begin position="229"/>
        <end position="302"/>
    </location>
</feature>
<organism evidence="4 5">
    <name type="scientific">Candidatus Aphodenecus pullistercoris</name>
    <dbReference type="NCBI Taxonomy" id="2840669"/>
    <lineage>
        <taxon>Bacteria</taxon>
        <taxon>Pseudomonadati</taxon>
        <taxon>Spirochaetota</taxon>
        <taxon>Spirochaetia</taxon>
        <taxon>Spirochaetales</taxon>
        <taxon>Candidatus Aphodenecus</taxon>
    </lineage>
</organism>
<keyword evidence="1" id="KW-1133">Transmembrane helix</keyword>
<proteinExistence type="predicted"/>
<dbReference type="GO" id="GO:0004803">
    <property type="term" value="F:transposase activity"/>
    <property type="evidence" value="ECO:0007669"/>
    <property type="project" value="InterPro"/>
</dbReference>
<reference evidence="4" key="1">
    <citation type="submission" date="2020-10" db="EMBL/GenBank/DDBJ databases">
        <authorList>
            <person name="Gilroy R."/>
        </authorList>
    </citation>
    <scope>NUCLEOTIDE SEQUENCE</scope>
    <source>
        <strain evidence="4">11167</strain>
    </source>
</reference>
<dbReference type="GO" id="GO:0006313">
    <property type="term" value="P:DNA transposition"/>
    <property type="evidence" value="ECO:0007669"/>
    <property type="project" value="InterPro"/>
</dbReference>
<dbReference type="InterPro" id="IPR003346">
    <property type="entry name" value="Transposase_20"/>
</dbReference>